<dbReference type="EMBL" id="CACRXK020005647">
    <property type="protein sequence ID" value="CAB4006927.1"/>
    <property type="molecule type" value="Genomic_DNA"/>
</dbReference>
<accession>A0A7D9IJ54</accession>
<name>A0A7D9IJ54_PARCT</name>
<comment type="caution">
    <text evidence="3">The sequence shown here is derived from an EMBL/GenBank/DDBJ whole genome shotgun (WGS) entry which is preliminary data.</text>
</comment>
<dbReference type="PANTHER" id="PTHR13341">
    <property type="entry name" value="MIR-INTERACTING SAPOSIN-LIKE PROTEIN"/>
    <property type="match status" value="1"/>
</dbReference>
<evidence type="ECO:0000256" key="1">
    <source>
        <dbReference type="ARBA" id="ARBA00007285"/>
    </source>
</evidence>
<reference evidence="3" key="1">
    <citation type="submission" date="2020-04" db="EMBL/GenBank/DDBJ databases">
        <authorList>
            <person name="Alioto T."/>
            <person name="Alioto T."/>
            <person name="Gomez Garrido J."/>
        </authorList>
    </citation>
    <scope>NUCLEOTIDE SEQUENCE</scope>
    <source>
        <strain evidence="3">A484AB</strain>
    </source>
</reference>
<evidence type="ECO:0000259" key="2">
    <source>
        <dbReference type="Pfam" id="PF11938"/>
    </source>
</evidence>
<evidence type="ECO:0000313" key="4">
    <source>
        <dbReference type="Proteomes" id="UP001152795"/>
    </source>
</evidence>
<evidence type="ECO:0000313" key="3">
    <source>
        <dbReference type="EMBL" id="CAB4006927.1"/>
    </source>
</evidence>
<feature type="domain" description="DUF3456" evidence="2">
    <location>
        <begin position="66"/>
        <end position="205"/>
    </location>
</feature>
<proteinExistence type="inferred from homology"/>
<gene>
    <name evidence="3" type="ORF">PACLA_8A049010</name>
</gene>
<comment type="similarity">
    <text evidence="1">Belongs to the canopy family.</text>
</comment>
<dbReference type="Proteomes" id="UP001152795">
    <property type="component" value="Unassembled WGS sequence"/>
</dbReference>
<dbReference type="AlphaFoldDB" id="A0A7D9IJ54"/>
<organism evidence="3 4">
    <name type="scientific">Paramuricea clavata</name>
    <name type="common">Red gorgonian</name>
    <name type="synonym">Violescent sea-whip</name>
    <dbReference type="NCBI Taxonomy" id="317549"/>
    <lineage>
        <taxon>Eukaryota</taxon>
        <taxon>Metazoa</taxon>
        <taxon>Cnidaria</taxon>
        <taxon>Anthozoa</taxon>
        <taxon>Octocorallia</taxon>
        <taxon>Malacalcyonacea</taxon>
        <taxon>Plexauridae</taxon>
        <taxon>Paramuricea</taxon>
    </lineage>
</organism>
<dbReference type="InterPro" id="IPR021852">
    <property type="entry name" value="DUF3456"/>
</dbReference>
<dbReference type="OrthoDB" id="192915at2759"/>
<dbReference type="GO" id="GO:0005783">
    <property type="term" value="C:endoplasmic reticulum"/>
    <property type="evidence" value="ECO:0007669"/>
    <property type="project" value="TreeGrafter"/>
</dbReference>
<keyword evidence="4" id="KW-1185">Reference proteome</keyword>
<sequence>MDFVTFRISLNFEEELKVLEAVFNNFNSKDILSGIQRMFGVTNLLLIMLFLLTDQILCSNNRKGLYCGVCKIIADEINWDILQVDPRKILEVESFRIDSRGNQRSKTIPYARSETHLIEILENVCERMNNYAESTDKKTGRKRYIRTSSRTGEAVTLENISMSGDIAKALKFACESVIEDHEEMIVDIFKQEREDTADELCQKQTGIAIND</sequence>
<dbReference type="PANTHER" id="PTHR13341:SF2">
    <property type="entry name" value="PROTEIN SEELE"/>
    <property type="match status" value="1"/>
</dbReference>
<dbReference type="InterPro" id="IPR042415">
    <property type="entry name" value="CNPY"/>
</dbReference>
<protein>
    <recommendedName>
        <fullName evidence="2">DUF3456 domain-containing protein</fullName>
    </recommendedName>
</protein>
<dbReference type="Pfam" id="PF11938">
    <property type="entry name" value="DUF3456"/>
    <property type="match status" value="1"/>
</dbReference>